<evidence type="ECO:0000313" key="2">
    <source>
        <dbReference type="Proteomes" id="UP000000268"/>
    </source>
</evidence>
<organism evidence="1 2">
    <name type="scientific">Acaryochloris marina (strain MBIC 11017)</name>
    <dbReference type="NCBI Taxonomy" id="329726"/>
    <lineage>
        <taxon>Bacteria</taxon>
        <taxon>Bacillati</taxon>
        <taxon>Cyanobacteriota</taxon>
        <taxon>Cyanophyceae</taxon>
        <taxon>Acaryochloridales</taxon>
        <taxon>Acaryochloridaceae</taxon>
        <taxon>Acaryochloris</taxon>
    </lineage>
</organism>
<dbReference type="HOGENOM" id="CLU_2152766_0_0_3"/>
<dbReference type="EMBL" id="CP000841">
    <property type="protein sequence ID" value="ABW32564.1"/>
    <property type="molecule type" value="Genomic_DNA"/>
</dbReference>
<dbReference type="AlphaFoldDB" id="A8ZNH8"/>
<dbReference type="Proteomes" id="UP000000268">
    <property type="component" value="Plasmid pREB4"/>
</dbReference>
<name>A8ZNH8_ACAM1</name>
<reference evidence="1 2" key="1">
    <citation type="journal article" date="2008" name="Proc. Natl. Acad. Sci. U.S.A.">
        <title>Niche adaptation and genome expansion in the chlorophyll d-producing cyanobacterium Acaryochloris marina.</title>
        <authorList>
            <person name="Swingley W.D."/>
            <person name="Chen M."/>
            <person name="Cheung P.C."/>
            <person name="Conrad A.L."/>
            <person name="Dejesa L.C."/>
            <person name="Hao J."/>
            <person name="Honchak B.M."/>
            <person name="Karbach L.E."/>
            <person name="Kurdoglu A."/>
            <person name="Lahiri S."/>
            <person name="Mastrian S.D."/>
            <person name="Miyashita H."/>
            <person name="Page L."/>
            <person name="Ramakrishna P."/>
            <person name="Satoh S."/>
            <person name="Sattley W.M."/>
            <person name="Shimada Y."/>
            <person name="Taylor H.L."/>
            <person name="Tomo T."/>
            <person name="Tsuchiya T."/>
            <person name="Wang Z.T."/>
            <person name="Raymond J."/>
            <person name="Mimuro M."/>
            <person name="Blankenship R.E."/>
            <person name="Touchman J.W."/>
        </authorList>
    </citation>
    <scope>NUCLEOTIDE SEQUENCE [LARGE SCALE GENOMIC DNA]</scope>
    <source>
        <strain evidence="2">MBIC 11017</strain>
        <plasmid evidence="2">Plasmid pREB4</plasmid>
    </source>
</reference>
<keyword evidence="2" id="KW-1185">Reference proteome</keyword>
<sequence>MLLEALEKLLNDLNQSRGQLMNPSQTSNLATEKKPQGMRLRDRLILFGLQEGYYDVSSLTAFYNLNRPSMTAQYGEQIPGERYCYRITELGIIWCQIWRSKPLIPIPRTYT</sequence>
<keyword evidence="1" id="KW-0614">Plasmid</keyword>
<accession>A8ZNH8</accession>
<dbReference type="KEGG" id="amr:AM1_D0069"/>
<geneLocation type="plasmid" evidence="1 2">
    <name>pREB4</name>
</geneLocation>
<proteinExistence type="predicted"/>
<gene>
    <name evidence="1" type="ordered locus">AM1_D0069</name>
</gene>
<evidence type="ECO:0000313" key="1">
    <source>
        <dbReference type="EMBL" id="ABW32564.1"/>
    </source>
</evidence>
<protein>
    <submittedName>
        <fullName evidence="1">Uncharacterized protein</fullName>
    </submittedName>
</protein>